<reference evidence="15 16" key="1">
    <citation type="journal article" date="2013" name="Curr. Biol.">
        <title>Shared signatures of parasitism and phylogenomics unite Cryptomycota and microsporidia.</title>
        <authorList>
            <person name="James T.Y."/>
            <person name="Pelin A."/>
            <person name="Bonen L."/>
            <person name="Ahrendt S."/>
            <person name="Sain D."/>
            <person name="Corradi N."/>
            <person name="Stajich J.E."/>
        </authorList>
    </citation>
    <scope>NUCLEOTIDE SEQUENCE [LARGE SCALE GENOMIC DNA]</scope>
    <source>
        <strain evidence="15 16">CSF55</strain>
    </source>
</reference>
<feature type="transmembrane region" description="Helical" evidence="14">
    <location>
        <begin position="342"/>
        <end position="359"/>
    </location>
</feature>
<evidence type="ECO:0000256" key="1">
    <source>
        <dbReference type="ARBA" id="ARBA00004477"/>
    </source>
</evidence>
<keyword evidence="9" id="KW-0256">Endoplasmic reticulum</keyword>
<evidence type="ECO:0000313" key="16">
    <source>
        <dbReference type="Proteomes" id="UP000030755"/>
    </source>
</evidence>
<feature type="transmembrane region" description="Helical" evidence="14">
    <location>
        <begin position="379"/>
        <end position="400"/>
    </location>
</feature>
<comment type="subcellular location">
    <subcellularLocation>
        <location evidence="1">Endoplasmic reticulum membrane</location>
        <topology evidence="1">Multi-pass membrane protein</topology>
    </subcellularLocation>
</comment>
<accession>A0A075AX55</accession>
<dbReference type="OrthoDB" id="4769at2759"/>
<keyword evidence="8 14" id="KW-0812">Transmembrane</keyword>
<dbReference type="Proteomes" id="UP000030755">
    <property type="component" value="Unassembled WGS sequence"/>
</dbReference>
<keyword evidence="10 14" id="KW-1133">Transmembrane helix</keyword>
<dbReference type="EMBL" id="KE560925">
    <property type="protein sequence ID" value="EPZ34724.1"/>
    <property type="molecule type" value="Genomic_DNA"/>
</dbReference>
<evidence type="ECO:0000256" key="9">
    <source>
        <dbReference type="ARBA" id="ARBA00022824"/>
    </source>
</evidence>
<evidence type="ECO:0000256" key="12">
    <source>
        <dbReference type="ARBA" id="ARBA00044727"/>
    </source>
</evidence>
<evidence type="ECO:0000256" key="5">
    <source>
        <dbReference type="ARBA" id="ARBA00018512"/>
    </source>
</evidence>
<keyword evidence="6 14" id="KW-0328">Glycosyltransferase</keyword>
<dbReference type="GO" id="GO:0006488">
    <property type="term" value="P:dolichol-linked oligosaccharide biosynthetic process"/>
    <property type="evidence" value="ECO:0007669"/>
    <property type="project" value="UniProtKB-UniRule"/>
</dbReference>
<dbReference type="HOGENOM" id="CLU_017053_1_0_1"/>
<evidence type="ECO:0000256" key="6">
    <source>
        <dbReference type="ARBA" id="ARBA00022676"/>
    </source>
</evidence>
<dbReference type="GO" id="GO:0005789">
    <property type="term" value="C:endoplasmic reticulum membrane"/>
    <property type="evidence" value="ECO:0007669"/>
    <property type="project" value="UniProtKB-SubCell"/>
</dbReference>
<evidence type="ECO:0000313" key="15">
    <source>
        <dbReference type="EMBL" id="EPZ34724.1"/>
    </source>
</evidence>
<keyword evidence="7 15" id="KW-0808">Transferase</keyword>
<evidence type="ECO:0000256" key="13">
    <source>
        <dbReference type="ARBA" id="ARBA00048064"/>
    </source>
</evidence>
<dbReference type="Pfam" id="PF04922">
    <property type="entry name" value="DIE2_ALG10"/>
    <property type="match status" value="1"/>
</dbReference>
<feature type="transmembrane region" description="Helical" evidence="14">
    <location>
        <begin position="420"/>
        <end position="441"/>
    </location>
</feature>
<evidence type="ECO:0000256" key="7">
    <source>
        <dbReference type="ARBA" id="ARBA00022679"/>
    </source>
</evidence>
<keyword evidence="16" id="KW-1185">Reference proteome</keyword>
<keyword evidence="11 14" id="KW-0472">Membrane</keyword>
<dbReference type="AlphaFoldDB" id="A0A075AX55"/>
<evidence type="ECO:0000256" key="11">
    <source>
        <dbReference type="ARBA" id="ARBA00023136"/>
    </source>
</evidence>
<evidence type="ECO:0000256" key="14">
    <source>
        <dbReference type="PIRNR" id="PIRNR028810"/>
    </source>
</evidence>
<feature type="transmembrane region" description="Helical" evidence="14">
    <location>
        <begin position="265"/>
        <end position="281"/>
    </location>
</feature>
<evidence type="ECO:0000256" key="2">
    <source>
        <dbReference type="ARBA" id="ARBA00004922"/>
    </source>
</evidence>
<gene>
    <name evidence="15" type="ORF">O9G_004031</name>
</gene>
<sequence>MIRFSPWSVIFPLLFSVSVYFISNIVNGIVRDPYMDEIFHIPQAQRFCNFDFTHDPKITTPPLIYIFSMILRSCSVSNLRNINALFSIVNLIITFKISKLLHNKDALETWLTSLAIGFFPVSFFFNFLFYNETLSLTCILLMYYMALKRHRIISATFGFLSIGFRQTNFIWVCFTAGVVVIDELRLIYTSTNSKSLQNLFNEAEFNPFRKILSLIANTLIHFERLFCHLLPFILCSLCFVFLAIWNNGIALGDKSNHQISIHVPNVFYFACFTLFFLSMYVETNYFRKPLAFKFTRGTFKHIASLSITLIAIHYCTIEHPFLLSDNRHYSFYVWRYFYRGHWILKYLYAPFYLLAFNLLKSCIRKFDQLSKLVQKIHSLWMIIYSLAVFFCLVTTPLLEFRYFIIPFIMLRLHSNAKNKLYIVKELILGLVVNLFTFYMFLYRPFFNRNNASVERFMW</sequence>
<dbReference type="OMA" id="VWDSKIT"/>
<protein>
    <recommendedName>
        <fullName evidence="5 14">Dol-P-Glc:Glc(2)Man(9)GlcNAc(2)-PP-Dol alpha-1,2-glucosyltransferase</fullName>
        <ecNumber evidence="4 14">2.4.1.256</ecNumber>
    </recommendedName>
</protein>
<evidence type="ECO:0000256" key="10">
    <source>
        <dbReference type="ARBA" id="ARBA00022989"/>
    </source>
</evidence>
<dbReference type="STRING" id="988480.A0A075AX55"/>
<dbReference type="PIRSF" id="PIRSF028810">
    <property type="entry name" value="Alpha1_2_glucosyltferase_Alg10"/>
    <property type="match status" value="1"/>
</dbReference>
<evidence type="ECO:0000256" key="4">
    <source>
        <dbReference type="ARBA" id="ARBA00011967"/>
    </source>
</evidence>
<dbReference type="GO" id="GO:0106073">
    <property type="term" value="F:dolichyl pyrophosphate Glc2Man9GlcNAc2 alpha-1,2-glucosyltransferase activity"/>
    <property type="evidence" value="ECO:0007669"/>
    <property type="project" value="UniProtKB-UniRule"/>
</dbReference>
<comment type="catalytic activity">
    <reaction evidence="13">
        <text>an alpha-D-Glc-(1-&gt;3)-alpha-D-Glc-(1-&gt;3)-alpha-D-Man-(1-&gt;2)-alpha-D-Man-(1-&gt;2)-alpha-D-Man-(1-&gt;3)-[alpha-D-Man-(1-&gt;2)-alpha-D-Man-(1-&gt;3)-[alpha-D-Man-(1-&gt;2)-alpha-D-Man-(1-&gt;6)]-alpha-D-Man-(1-&gt;6)]-beta-D-Man-(1-&gt;4)-beta-D-GlcNAc-(1-&gt;4)-alpha-D-GlcNAc-diphospho-di-trans,poly-cis-dolichol + a di-trans,poly-cis-dolichyl beta-D-glucosyl phosphate = a alpha-D-Glc-(1-&gt;2)-alpha-D-Glc-(1-&gt;3)-alpha-D-Glc-(1-&gt;3)-alpha-D-Man-(1-&gt;2)-alpha-D-Man-(1-&gt;2)-alpha-D-Man-(1-&gt;3)-[alpha-D-Man-(1-&gt;2)-alpha-D-Man-(1-&gt;3)-[alpha-D-Man-(1-&gt;2)-alpha-D-Man-(1-&gt;6)]-alpha-D-Man-(1-&gt;6)]-beta-D-Man-(1-&gt;4)-beta-D-GlcNAc-(1-&gt;4)-alpha-D-GlcNAc-diphospho-di-trans,poly-cis-dolichol + a di-trans,poly-cis-dolichyl phosphate + H(+)</text>
        <dbReference type="Rhea" id="RHEA:29543"/>
        <dbReference type="Rhea" id="RHEA-COMP:19498"/>
        <dbReference type="Rhea" id="RHEA-COMP:19502"/>
        <dbReference type="Rhea" id="RHEA-COMP:19512"/>
        <dbReference type="Rhea" id="RHEA-COMP:19522"/>
        <dbReference type="ChEBI" id="CHEBI:15378"/>
        <dbReference type="ChEBI" id="CHEBI:57525"/>
        <dbReference type="ChEBI" id="CHEBI:57683"/>
        <dbReference type="ChEBI" id="CHEBI:132522"/>
        <dbReference type="ChEBI" id="CHEBI:132523"/>
        <dbReference type="EC" id="2.4.1.256"/>
    </reaction>
    <physiologicalReaction direction="left-to-right" evidence="13">
        <dbReference type="Rhea" id="RHEA:29544"/>
    </physiologicalReaction>
</comment>
<evidence type="ECO:0000256" key="8">
    <source>
        <dbReference type="ARBA" id="ARBA00022692"/>
    </source>
</evidence>
<organism evidence="15 16">
    <name type="scientific">Rozella allomycis (strain CSF55)</name>
    <dbReference type="NCBI Taxonomy" id="988480"/>
    <lineage>
        <taxon>Eukaryota</taxon>
        <taxon>Fungi</taxon>
        <taxon>Fungi incertae sedis</taxon>
        <taxon>Cryptomycota</taxon>
        <taxon>Cryptomycota incertae sedis</taxon>
        <taxon>Rozella</taxon>
    </lineage>
</organism>
<proteinExistence type="inferred from homology"/>
<comment type="pathway">
    <text evidence="2">Protein modification; protein glycosylation.</text>
</comment>
<comment type="caution">
    <text evidence="14">Lacks conserved residue(s) required for the propagation of feature annotation.</text>
</comment>
<comment type="similarity">
    <text evidence="3 14">Belongs to the ALG10 glucosyltransferase family.</text>
</comment>
<dbReference type="InterPro" id="IPR016900">
    <property type="entry name" value="Alg10"/>
</dbReference>
<dbReference type="EC" id="2.4.1.256" evidence="4 14"/>
<feature type="transmembrane region" description="Helical" evidence="14">
    <location>
        <begin position="225"/>
        <end position="245"/>
    </location>
</feature>
<comment type="function">
    <text evidence="12">Dol-P-Glc:Glc(2)Man(9)GlcNAc(2)-PP-Dol alpha-1,2-glucosyltransferase that operates in the biosynthetic pathway of dolichol-linked oligosaccharides, the glycan precursors employed in protein asparagine (N)-glycosylation. The assembly of dolichol-linked oligosaccharides begins on the cytosolic side of the endoplasmic reticulum membrane and finishes in its lumen. The sequential addition of sugars to dolichol pyrophosphate produces dolichol-linked oligosaccharides containing fourteen sugars, including two GlcNAcs, nine mannoses and three glucoses. Once assembled, the oligosaccharide is transferred from the lipid to nascent proteins by oligosaccharyltransferases. In the lumen of the endoplasmic reticulum, adds the third and last glucose residue from dolichyl phosphate glucose (Dol-P-Glc) onto the lipid-linked oligosaccharide intermediate Glc(2)Man(9)GlcNAc(2)-PP-Dol to produce Glc(3)Man(9)GlcNAc(2)-PP-Dol.</text>
</comment>
<feature type="transmembrane region" description="Helical" evidence="14">
    <location>
        <begin position="141"/>
        <end position="163"/>
    </location>
</feature>
<feature type="transmembrane region" description="Helical" evidence="14">
    <location>
        <begin position="110"/>
        <end position="129"/>
    </location>
</feature>
<feature type="transmembrane region" description="Helical" evidence="14">
    <location>
        <begin position="6"/>
        <end position="26"/>
    </location>
</feature>
<feature type="transmembrane region" description="Helical" evidence="14">
    <location>
        <begin position="302"/>
        <end position="322"/>
    </location>
</feature>
<dbReference type="PANTHER" id="PTHR12989">
    <property type="entry name" value="ALPHA-1,2-GLUCOSYLTRANSFERASE ALG10"/>
    <property type="match status" value="1"/>
</dbReference>
<evidence type="ECO:0000256" key="3">
    <source>
        <dbReference type="ARBA" id="ARBA00010600"/>
    </source>
</evidence>
<dbReference type="PANTHER" id="PTHR12989:SF10">
    <property type="entry name" value="DOL-P-GLC:GLC(2)MAN(9)GLCNAC(2)-PP-DOL ALPHA-1,2-GLUCOSYLTRANSFERASE-RELATED"/>
    <property type="match status" value="1"/>
</dbReference>
<name>A0A075AX55_ROZAC</name>